<feature type="site" description="Participates in a stacking interaction with the thymidine ring of dTDP-4-oxo-6-deoxyglucose" evidence="2">
    <location>
        <position position="137"/>
    </location>
</feature>
<comment type="catalytic activity">
    <reaction evidence="3">
        <text>dTDP-4-dehydro-6-deoxy-alpha-D-glucose = dTDP-4-dehydro-beta-L-rhamnose</text>
        <dbReference type="Rhea" id="RHEA:16969"/>
        <dbReference type="ChEBI" id="CHEBI:57649"/>
        <dbReference type="ChEBI" id="CHEBI:62830"/>
        <dbReference type="EC" id="5.1.3.13"/>
    </reaction>
</comment>
<dbReference type="GO" id="GO:0000271">
    <property type="term" value="P:polysaccharide biosynthetic process"/>
    <property type="evidence" value="ECO:0007669"/>
    <property type="project" value="TreeGrafter"/>
</dbReference>
<dbReference type="Pfam" id="PF00908">
    <property type="entry name" value="dTDP_sugar_isom"/>
    <property type="match status" value="1"/>
</dbReference>
<dbReference type="CDD" id="cd00438">
    <property type="entry name" value="cupin_RmlC"/>
    <property type="match status" value="1"/>
</dbReference>
<evidence type="ECO:0000256" key="3">
    <source>
        <dbReference type="RuleBase" id="RU364069"/>
    </source>
</evidence>
<dbReference type="GO" id="GO:0019305">
    <property type="term" value="P:dTDP-rhamnose biosynthetic process"/>
    <property type="evidence" value="ECO:0007669"/>
    <property type="project" value="UniProtKB-UniRule"/>
</dbReference>
<dbReference type="Proteomes" id="UP000231282">
    <property type="component" value="Unassembled WGS sequence"/>
</dbReference>
<dbReference type="InterPro" id="IPR014710">
    <property type="entry name" value="RmlC-like_jellyroll"/>
</dbReference>
<evidence type="ECO:0000256" key="1">
    <source>
        <dbReference type="PIRSR" id="PIRSR600888-1"/>
    </source>
</evidence>
<sequence>MNFKNFKISGLVAVEPDVFGDKRGFFLEFYNKEKFAEAGIKVCFVQDNHSRSSRGVLRGLHFQKAPFVQDKLVRVVRGKVFDVAVDLRLGSPTLGQWEAVTLSEENKKMFFIPQGFAHGFLALSEVVDFEYKVSNFYSSESEMGIVFDDSEINIKWPIRSKIILSEKDKNWPSFAQVKNQLKEIWGR</sequence>
<dbReference type="InterPro" id="IPR011051">
    <property type="entry name" value="RmlC_Cupin_sf"/>
</dbReference>
<reference evidence="5" key="1">
    <citation type="submission" date="2017-09" db="EMBL/GenBank/DDBJ databases">
        <title>Depth-based differentiation of microbial function through sediment-hosted aquifers and enrichment of novel symbionts in the deep terrestrial subsurface.</title>
        <authorList>
            <person name="Probst A.J."/>
            <person name="Ladd B."/>
            <person name="Jarett J.K."/>
            <person name="Geller-Mcgrath D.E."/>
            <person name="Sieber C.M.K."/>
            <person name="Emerson J.B."/>
            <person name="Anantharaman K."/>
            <person name="Thomas B.C."/>
            <person name="Malmstrom R."/>
            <person name="Stieglmeier M."/>
            <person name="Klingl A."/>
            <person name="Woyke T."/>
            <person name="Ryan C.M."/>
            <person name="Banfield J.F."/>
        </authorList>
    </citation>
    <scope>NUCLEOTIDE SEQUENCE [LARGE SCALE GENOMIC DNA]</scope>
</reference>
<keyword evidence="3" id="KW-0413">Isomerase</keyword>
<proteinExistence type="inferred from homology"/>
<dbReference type="UniPathway" id="UPA00124"/>
<gene>
    <name evidence="4" type="primary">rfbC</name>
    <name evidence="4" type="ORF">COT63_01210</name>
</gene>
<dbReference type="SUPFAM" id="SSF51182">
    <property type="entry name" value="RmlC-like cupins"/>
    <property type="match status" value="1"/>
</dbReference>
<accession>A0A2H0WRH4</accession>
<organism evidence="4 5">
    <name type="scientific">Candidatus Shapirobacteria bacterium CG09_land_8_20_14_0_10_38_17</name>
    <dbReference type="NCBI Taxonomy" id="1974884"/>
    <lineage>
        <taxon>Bacteria</taxon>
        <taxon>Candidatus Shapironibacteriota</taxon>
    </lineage>
</organism>
<dbReference type="AlphaFoldDB" id="A0A2H0WRH4"/>
<dbReference type="EC" id="5.1.3.13" evidence="3"/>
<protein>
    <recommendedName>
        <fullName evidence="3">dTDP-4-dehydrorhamnose 3,5-epimerase</fullName>
        <ecNumber evidence="3">5.1.3.13</ecNumber>
    </recommendedName>
    <alternativeName>
        <fullName evidence="3">Thymidine diphospho-4-keto-rhamnose 3,5-epimerase</fullName>
    </alternativeName>
</protein>
<feature type="active site" description="Proton donor" evidence="1">
    <location>
        <position position="131"/>
    </location>
</feature>
<evidence type="ECO:0000256" key="2">
    <source>
        <dbReference type="PIRSR" id="PIRSR600888-3"/>
    </source>
</evidence>
<comment type="subunit">
    <text evidence="3">Homodimer.</text>
</comment>
<comment type="caution">
    <text evidence="4">The sequence shown here is derived from an EMBL/GenBank/DDBJ whole genome shotgun (WGS) entry which is preliminary data.</text>
</comment>
<dbReference type="GO" id="GO:0008830">
    <property type="term" value="F:dTDP-4-dehydrorhamnose 3,5-epimerase activity"/>
    <property type="evidence" value="ECO:0007669"/>
    <property type="project" value="UniProtKB-UniRule"/>
</dbReference>
<name>A0A2H0WRH4_9BACT</name>
<evidence type="ECO:0000313" key="5">
    <source>
        <dbReference type="Proteomes" id="UP000231282"/>
    </source>
</evidence>
<dbReference type="EMBL" id="PEZH01000021">
    <property type="protein sequence ID" value="PIS15215.1"/>
    <property type="molecule type" value="Genomic_DNA"/>
</dbReference>
<comment type="pathway">
    <text evidence="3">Carbohydrate biosynthesis; dTDP-L-rhamnose biosynthesis.</text>
</comment>
<dbReference type="GO" id="GO:0005829">
    <property type="term" value="C:cytosol"/>
    <property type="evidence" value="ECO:0007669"/>
    <property type="project" value="TreeGrafter"/>
</dbReference>
<comment type="similarity">
    <text evidence="3">Belongs to the dTDP-4-dehydrorhamnose 3,5-epimerase family.</text>
</comment>
<dbReference type="InterPro" id="IPR000888">
    <property type="entry name" value="RmlC-like"/>
</dbReference>
<dbReference type="PANTHER" id="PTHR21047">
    <property type="entry name" value="DTDP-6-DEOXY-D-GLUCOSE-3,5 EPIMERASE"/>
    <property type="match status" value="1"/>
</dbReference>
<dbReference type="Gene3D" id="2.60.120.10">
    <property type="entry name" value="Jelly Rolls"/>
    <property type="match status" value="1"/>
</dbReference>
<feature type="active site" description="Proton acceptor" evidence="1">
    <location>
        <position position="61"/>
    </location>
</feature>
<evidence type="ECO:0000313" key="4">
    <source>
        <dbReference type="EMBL" id="PIS15215.1"/>
    </source>
</evidence>
<comment type="function">
    <text evidence="3">Catalyzes the epimerization of the C3' and C5'positions of dTDP-6-deoxy-D-xylo-4-hexulose, forming dTDP-6-deoxy-L-lyxo-4-hexulose.</text>
</comment>
<dbReference type="PANTHER" id="PTHR21047:SF2">
    <property type="entry name" value="THYMIDINE DIPHOSPHO-4-KETO-RHAMNOSE 3,5-EPIMERASE"/>
    <property type="match status" value="1"/>
</dbReference>
<dbReference type="NCBIfam" id="TIGR01221">
    <property type="entry name" value="rmlC"/>
    <property type="match status" value="1"/>
</dbReference>